<keyword evidence="2 10" id="KW-1003">Cell membrane</keyword>
<dbReference type="GO" id="GO:0008360">
    <property type="term" value="P:regulation of cell shape"/>
    <property type="evidence" value="ECO:0007669"/>
    <property type="project" value="UniProtKB-UniRule"/>
</dbReference>
<dbReference type="GO" id="GO:0009252">
    <property type="term" value="P:peptidoglycan biosynthetic process"/>
    <property type="evidence" value="ECO:0007669"/>
    <property type="project" value="UniProtKB-UniRule"/>
</dbReference>
<evidence type="ECO:0000256" key="6">
    <source>
        <dbReference type="ARBA" id="ARBA00022989"/>
    </source>
</evidence>
<feature type="transmembrane region" description="Helical" evidence="10">
    <location>
        <begin position="234"/>
        <end position="253"/>
    </location>
</feature>
<dbReference type="CDD" id="cd13123">
    <property type="entry name" value="MATE_MurJ_like"/>
    <property type="match status" value="1"/>
</dbReference>
<gene>
    <name evidence="10 12" type="primary">murJ</name>
    <name evidence="12" type="ORF">MSP8886_03954</name>
</gene>
<feature type="transmembrane region" description="Helical" evidence="10">
    <location>
        <begin position="525"/>
        <end position="545"/>
    </location>
</feature>
<evidence type="ECO:0000256" key="9">
    <source>
        <dbReference type="ARBA" id="ARBA00061532"/>
    </source>
</evidence>
<accession>A0A1A8TU41</accession>
<reference evidence="12 13" key="1">
    <citation type="submission" date="2016-06" db="EMBL/GenBank/DDBJ databases">
        <authorList>
            <person name="Kjaerup R.B."/>
            <person name="Dalgaard T.S."/>
            <person name="Juul-Madsen H.R."/>
        </authorList>
    </citation>
    <scope>NUCLEOTIDE SEQUENCE [LARGE SCALE GENOMIC DNA]</scope>
    <source>
        <strain evidence="12 13">CECT 8886</strain>
    </source>
</reference>
<name>A0A1A8TU41_9GAMM</name>
<evidence type="ECO:0000256" key="4">
    <source>
        <dbReference type="ARBA" id="ARBA00022960"/>
    </source>
</evidence>
<dbReference type="AlphaFoldDB" id="A0A1A8TU41"/>
<feature type="transmembrane region" description="Helical" evidence="10">
    <location>
        <begin position="427"/>
        <end position="446"/>
    </location>
</feature>
<feature type="transmembrane region" description="Helical" evidence="10">
    <location>
        <begin position="357"/>
        <end position="378"/>
    </location>
</feature>
<dbReference type="PIRSF" id="PIRSF002869">
    <property type="entry name" value="MviN"/>
    <property type="match status" value="1"/>
</dbReference>
<feature type="transmembrane region" description="Helical" evidence="10">
    <location>
        <begin position="174"/>
        <end position="195"/>
    </location>
</feature>
<sequence>MAYFSALSVNLVVFLLQLLGMVSKIIMSEENMVSKKESKEIAQKSSLLRSGVLVSLCTFLSRILGLARDSALAYVLGASAGADAFYVAFKIPNFFRRLFAEGAFAQAFVPVLSDYRVNTSKEEVRALISAVSGSLALVLLVMTALFMLCAPWVIYVFAPGFASDGEQSRLASQLLTITFPYLMFISLTALAGGVLNAHGEYAVPAITPIFLNITLLVATLVFARDAAQSEIYVAWGVFFAGLVQLAFQMPFLARLKLLPMPSLNFRHPGVKRILLLIGPALFGVSVSQINLLLDTVLASFLQTGSITWLYLSDRLYELPLGIFAIAISTVILPSLSRSFASKKADSFSSTLDWGLRILLLIAVPSSLALFMLAEPLIATIFYRGALTVHDVVKASESLQAYSIGLVFMMLIKVLAPGYYARQDTKTPVRIGIIAMVSNMVLNLIFVWPLGHVGLALATSLSAGINAFLLWRGLRKRGHHVFSAQWKRLLRILVLATSALGVCLYVFLQQGWVWTQMSSLQRIGDTLLIVVVGVCVYVGVAILAGLRLSMLRHS</sequence>
<evidence type="ECO:0000256" key="7">
    <source>
        <dbReference type="ARBA" id="ARBA00023136"/>
    </source>
</evidence>
<feature type="transmembrane region" description="Helical" evidence="10">
    <location>
        <begin position="47"/>
        <end position="65"/>
    </location>
</feature>
<dbReference type="PANTHER" id="PTHR47019">
    <property type="entry name" value="LIPID II FLIPPASE MURJ"/>
    <property type="match status" value="1"/>
</dbReference>
<dbReference type="STRING" id="1792290.MSP8886_03954"/>
<comment type="pathway">
    <text evidence="10">Cell wall biogenesis; peptidoglycan biosynthesis.</text>
</comment>
<evidence type="ECO:0000256" key="3">
    <source>
        <dbReference type="ARBA" id="ARBA00022692"/>
    </source>
</evidence>
<evidence type="ECO:0000256" key="2">
    <source>
        <dbReference type="ARBA" id="ARBA00022475"/>
    </source>
</evidence>
<dbReference type="PANTHER" id="PTHR47019:SF1">
    <property type="entry name" value="LIPID II FLIPPASE MURJ"/>
    <property type="match status" value="1"/>
</dbReference>
<evidence type="ECO:0000256" key="5">
    <source>
        <dbReference type="ARBA" id="ARBA00022984"/>
    </source>
</evidence>
<keyword evidence="4 10" id="KW-0133">Cell shape</keyword>
<dbReference type="NCBIfam" id="TIGR01695">
    <property type="entry name" value="murJ_mviN"/>
    <property type="match status" value="1"/>
</dbReference>
<dbReference type="GO" id="GO:0034204">
    <property type="term" value="P:lipid translocation"/>
    <property type="evidence" value="ECO:0007669"/>
    <property type="project" value="TreeGrafter"/>
</dbReference>
<keyword evidence="7 10" id="KW-0472">Membrane</keyword>
<feature type="transmembrane region" description="Helical" evidence="10">
    <location>
        <begin position="491"/>
        <end position="513"/>
    </location>
</feature>
<evidence type="ECO:0000313" key="12">
    <source>
        <dbReference type="EMBL" id="SBS37058.1"/>
    </source>
</evidence>
<keyword evidence="3 10" id="KW-0812">Transmembrane</keyword>
<evidence type="ECO:0000256" key="1">
    <source>
        <dbReference type="ARBA" id="ARBA00004651"/>
    </source>
</evidence>
<protein>
    <recommendedName>
        <fullName evidence="10">Probable lipid II flippase MurJ</fullName>
    </recommendedName>
</protein>
<keyword evidence="13" id="KW-1185">Reference proteome</keyword>
<dbReference type="InterPro" id="IPR051050">
    <property type="entry name" value="Lipid_II_flippase_MurJ/MviN"/>
</dbReference>
<feature type="transmembrane region" description="Helical" evidence="10">
    <location>
        <begin position="202"/>
        <end position="222"/>
    </location>
</feature>
<feature type="transmembrane region" description="Helical" evidence="10">
    <location>
        <begin position="71"/>
        <end position="89"/>
    </location>
</feature>
<dbReference type="HAMAP" id="MF_02078">
    <property type="entry name" value="MurJ_MviN"/>
    <property type="match status" value="1"/>
</dbReference>
<feature type="transmembrane region" description="Helical" evidence="10">
    <location>
        <begin position="452"/>
        <end position="470"/>
    </location>
</feature>
<keyword evidence="10 11" id="KW-0961">Cell wall biogenesis/degradation</keyword>
<keyword evidence="10 11" id="KW-0813">Transport</keyword>
<proteinExistence type="inferred from homology"/>
<feature type="transmembrane region" description="Helical" evidence="10">
    <location>
        <begin position="126"/>
        <end position="154"/>
    </location>
</feature>
<feature type="transmembrane region" description="Helical" evidence="10">
    <location>
        <begin position="6"/>
        <end position="26"/>
    </location>
</feature>
<dbReference type="GO" id="GO:0015648">
    <property type="term" value="F:lipid-linked peptidoglycan transporter activity"/>
    <property type="evidence" value="ECO:0007669"/>
    <property type="project" value="UniProtKB-UniRule"/>
</dbReference>
<evidence type="ECO:0000256" key="11">
    <source>
        <dbReference type="PIRNR" id="PIRNR002869"/>
    </source>
</evidence>
<keyword evidence="5 10" id="KW-0573">Peptidoglycan synthesis</keyword>
<dbReference type="PRINTS" id="PR01806">
    <property type="entry name" value="VIRFACTRMVIN"/>
</dbReference>
<keyword evidence="6 10" id="KW-1133">Transmembrane helix</keyword>
<comment type="function">
    <text evidence="8 10 11">Involved in peptidoglycan biosynthesis. Transports lipid-linked peptidoglycan precursors from the inner to the outer leaflet of the cytoplasmic membrane.</text>
</comment>
<dbReference type="GO" id="GO:0005886">
    <property type="term" value="C:plasma membrane"/>
    <property type="evidence" value="ECO:0007669"/>
    <property type="project" value="UniProtKB-SubCell"/>
</dbReference>
<keyword evidence="10" id="KW-0997">Cell inner membrane</keyword>
<feature type="transmembrane region" description="Helical" evidence="10">
    <location>
        <begin position="318"/>
        <end position="336"/>
    </location>
</feature>
<dbReference type="GO" id="GO:0071555">
    <property type="term" value="P:cell wall organization"/>
    <property type="evidence" value="ECO:0007669"/>
    <property type="project" value="UniProtKB-UniRule"/>
</dbReference>
<dbReference type="Pfam" id="PF03023">
    <property type="entry name" value="MurJ"/>
    <property type="match status" value="1"/>
</dbReference>
<comment type="subcellular location">
    <subcellularLocation>
        <location evidence="10">Cell inner membrane</location>
        <topology evidence="10">Multi-pass membrane protein</topology>
    </subcellularLocation>
    <subcellularLocation>
        <location evidence="1">Cell membrane</location>
        <topology evidence="1">Multi-pass membrane protein</topology>
    </subcellularLocation>
</comment>
<dbReference type="InterPro" id="IPR004268">
    <property type="entry name" value="MurJ"/>
</dbReference>
<dbReference type="EMBL" id="FLOB01000016">
    <property type="protein sequence ID" value="SBS37058.1"/>
    <property type="molecule type" value="Genomic_DNA"/>
</dbReference>
<evidence type="ECO:0000313" key="13">
    <source>
        <dbReference type="Proteomes" id="UP000092544"/>
    </source>
</evidence>
<comment type="similarity">
    <text evidence="9 10 11">Belongs to the MurJ/MviN family.</text>
</comment>
<evidence type="ECO:0000256" key="10">
    <source>
        <dbReference type="HAMAP-Rule" id="MF_02078"/>
    </source>
</evidence>
<dbReference type="UniPathway" id="UPA00219"/>
<organism evidence="12 13">
    <name type="scientific">Marinomonas spartinae</name>
    <dbReference type="NCBI Taxonomy" id="1792290"/>
    <lineage>
        <taxon>Bacteria</taxon>
        <taxon>Pseudomonadati</taxon>
        <taxon>Pseudomonadota</taxon>
        <taxon>Gammaproteobacteria</taxon>
        <taxon>Oceanospirillales</taxon>
        <taxon>Oceanospirillaceae</taxon>
        <taxon>Marinomonas</taxon>
    </lineage>
</organism>
<feature type="transmembrane region" description="Helical" evidence="10">
    <location>
        <begin position="273"/>
        <end position="293"/>
    </location>
</feature>
<dbReference type="Proteomes" id="UP000092544">
    <property type="component" value="Unassembled WGS sequence"/>
</dbReference>
<feature type="transmembrane region" description="Helical" evidence="10">
    <location>
        <begin position="398"/>
        <end position="415"/>
    </location>
</feature>
<evidence type="ECO:0000256" key="8">
    <source>
        <dbReference type="ARBA" id="ARBA00060041"/>
    </source>
</evidence>